<evidence type="ECO:0000313" key="1">
    <source>
        <dbReference type="EMBL" id="OFI50144.1"/>
    </source>
</evidence>
<reference evidence="2" key="1">
    <citation type="submission" date="2016-09" db="EMBL/GenBank/DDBJ databases">
        <title>Draft genome sequence of a novel species of the family Streptococcaceae isolated from flowers.</title>
        <authorList>
            <person name="Chuah L.-O."/>
            <person name="Yap K.-P."/>
            <person name="Thong K.L."/>
            <person name="Liong M.T."/>
            <person name="Ahmad R."/>
            <person name="Rusul G."/>
        </authorList>
    </citation>
    <scope>NUCLEOTIDE SEQUENCE [LARGE SCALE GENOMIC DNA]</scope>
    <source>
        <strain evidence="2">DF1</strain>
    </source>
</reference>
<sequence>MEPPKAIVWTSSFAAKNFFSNTWIMAYTRQDSIFISVNKVDWLEVFHEQLDGNNITEIDDYYTNNIDLQLRELVCHELTHHIDLFPGDFDDYELFEMWFEEGMAFYLPRKYLLSDEEFKDIYHVEKKLFQVLNSKYGNHSILEFGKGEIEKSIPSMMFDYWRIFLIVNYLIENKFVDDMDFFEQYNKFFPKRREVSFEEYFGVNFTEIFKEIEYDN</sequence>
<proteinExistence type="predicted"/>
<dbReference type="Proteomes" id="UP000178622">
    <property type="component" value="Unassembled WGS sequence"/>
</dbReference>
<dbReference type="OrthoDB" id="2354703at2"/>
<keyword evidence="2" id="KW-1185">Reference proteome</keyword>
<dbReference type="STRING" id="1859473.BG261_09250"/>
<comment type="caution">
    <text evidence="1">The sequence shown here is derived from an EMBL/GenBank/DDBJ whole genome shotgun (WGS) entry which is preliminary data.</text>
</comment>
<dbReference type="EMBL" id="MKIR01000003">
    <property type="protein sequence ID" value="OFI50144.1"/>
    <property type="molecule type" value="Genomic_DNA"/>
</dbReference>
<dbReference type="RefSeq" id="WP_070791514.1">
    <property type="nucleotide sequence ID" value="NZ_MKIR01000003.1"/>
</dbReference>
<accession>A0A1E8GPG3</accession>
<gene>
    <name evidence="1" type="ORF">BG261_09250</name>
</gene>
<dbReference type="AlphaFoldDB" id="A0A1E8GPG3"/>
<name>A0A1E8GPG3_9LACT</name>
<protein>
    <submittedName>
        <fullName evidence="1">Uncharacterized protein</fullName>
    </submittedName>
</protein>
<organism evidence="1 2">
    <name type="scientific">Floricoccus tropicus</name>
    <dbReference type="NCBI Taxonomy" id="1859473"/>
    <lineage>
        <taxon>Bacteria</taxon>
        <taxon>Bacillati</taxon>
        <taxon>Bacillota</taxon>
        <taxon>Bacilli</taxon>
        <taxon>Lactobacillales</taxon>
        <taxon>Streptococcaceae</taxon>
        <taxon>Floricoccus</taxon>
    </lineage>
</organism>
<evidence type="ECO:0000313" key="2">
    <source>
        <dbReference type="Proteomes" id="UP000178622"/>
    </source>
</evidence>